<proteinExistence type="predicted"/>
<evidence type="ECO:0000256" key="1">
    <source>
        <dbReference type="SAM" id="Phobius"/>
    </source>
</evidence>
<feature type="chain" id="PRO_5032669278" evidence="2">
    <location>
        <begin position="24"/>
        <end position="192"/>
    </location>
</feature>
<dbReference type="EMBL" id="CAJNOC010001389">
    <property type="protein sequence ID" value="CAF0860613.1"/>
    <property type="molecule type" value="Genomic_DNA"/>
</dbReference>
<organism evidence="3 4">
    <name type="scientific">Brachionus calyciflorus</name>
    <dbReference type="NCBI Taxonomy" id="104777"/>
    <lineage>
        <taxon>Eukaryota</taxon>
        <taxon>Metazoa</taxon>
        <taxon>Spiralia</taxon>
        <taxon>Gnathifera</taxon>
        <taxon>Rotifera</taxon>
        <taxon>Eurotatoria</taxon>
        <taxon>Monogononta</taxon>
        <taxon>Pseudotrocha</taxon>
        <taxon>Ploima</taxon>
        <taxon>Brachionidae</taxon>
        <taxon>Brachionus</taxon>
    </lineage>
</organism>
<keyword evidence="2" id="KW-0732">Signal</keyword>
<keyword evidence="4" id="KW-1185">Reference proteome</keyword>
<keyword evidence="1" id="KW-0472">Membrane</keyword>
<gene>
    <name evidence="3" type="ORF">OXX778_LOCUS9419</name>
</gene>
<keyword evidence="1" id="KW-1133">Transmembrane helix</keyword>
<feature type="transmembrane region" description="Helical" evidence="1">
    <location>
        <begin position="158"/>
        <end position="179"/>
    </location>
</feature>
<dbReference type="AlphaFoldDB" id="A0A813WFP2"/>
<sequence>MLISFVNRCFMILTIWFFFNVDCTDFLKKIDIPCTRQCESHFSDAACWEKSFKYFSNHLIQSLVDFGNANYNTKNESVELTDNAKQVYKKYRDDTTRGKKSNSEFVNKIVIQMDQIFEEVVNNIGSTSLNLTSLNLTRMEMKCPEKCSADSLTVWKSLFGALAGLTSVSIIFTGAYILFSKFQYNALKKNYS</sequence>
<feature type="signal peptide" evidence="2">
    <location>
        <begin position="1"/>
        <end position="23"/>
    </location>
</feature>
<evidence type="ECO:0000256" key="2">
    <source>
        <dbReference type="SAM" id="SignalP"/>
    </source>
</evidence>
<accession>A0A813WFP2</accession>
<reference evidence="3" key="1">
    <citation type="submission" date="2021-02" db="EMBL/GenBank/DDBJ databases">
        <authorList>
            <person name="Nowell W R."/>
        </authorList>
    </citation>
    <scope>NUCLEOTIDE SEQUENCE</scope>
    <source>
        <strain evidence="3">Ploen Becks lab</strain>
    </source>
</reference>
<dbReference type="Proteomes" id="UP000663879">
    <property type="component" value="Unassembled WGS sequence"/>
</dbReference>
<protein>
    <submittedName>
        <fullName evidence="3">Uncharacterized protein</fullName>
    </submittedName>
</protein>
<dbReference type="OrthoDB" id="10510721at2759"/>
<comment type="caution">
    <text evidence="3">The sequence shown here is derived from an EMBL/GenBank/DDBJ whole genome shotgun (WGS) entry which is preliminary data.</text>
</comment>
<keyword evidence="1" id="KW-0812">Transmembrane</keyword>
<name>A0A813WFP2_9BILA</name>
<evidence type="ECO:0000313" key="3">
    <source>
        <dbReference type="EMBL" id="CAF0860613.1"/>
    </source>
</evidence>
<evidence type="ECO:0000313" key="4">
    <source>
        <dbReference type="Proteomes" id="UP000663879"/>
    </source>
</evidence>